<comment type="caution">
    <text evidence="2">The sequence shown here is derived from an EMBL/GenBank/DDBJ whole genome shotgun (WGS) entry which is preliminary data.</text>
</comment>
<feature type="non-terminal residue" evidence="2">
    <location>
        <position position="1"/>
    </location>
</feature>
<evidence type="ECO:0000256" key="1">
    <source>
        <dbReference type="SAM" id="MobiDB-lite"/>
    </source>
</evidence>
<name>V8N2M3_OPHHA</name>
<organism evidence="2 3">
    <name type="scientific">Ophiophagus hannah</name>
    <name type="common">King cobra</name>
    <name type="synonym">Naja hannah</name>
    <dbReference type="NCBI Taxonomy" id="8665"/>
    <lineage>
        <taxon>Eukaryota</taxon>
        <taxon>Metazoa</taxon>
        <taxon>Chordata</taxon>
        <taxon>Craniata</taxon>
        <taxon>Vertebrata</taxon>
        <taxon>Euteleostomi</taxon>
        <taxon>Lepidosauria</taxon>
        <taxon>Squamata</taxon>
        <taxon>Bifurcata</taxon>
        <taxon>Unidentata</taxon>
        <taxon>Episquamata</taxon>
        <taxon>Toxicofera</taxon>
        <taxon>Serpentes</taxon>
        <taxon>Colubroidea</taxon>
        <taxon>Elapidae</taxon>
        <taxon>Elapinae</taxon>
        <taxon>Ophiophagus</taxon>
    </lineage>
</organism>
<feature type="compositionally biased region" description="Basic residues" evidence="1">
    <location>
        <begin position="101"/>
        <end position="110"/>
    </location>
</feature>
<feature type="compositionally biased region" description="Basic and acidic residues" evidence="1">
    <location>
        <begin position="43"/>
        <end position="81"/>
    </location>
</feature>
<gene>
    <name evidence="2" type="primary">CNGB1</name>
    <name evidence="2" type="ORF">L345_18148</name>
</gene>
<sequence length="141" mass="16309">MRKEEREREMKEGRKGDNEGRKRDEERRKEGRGMKKERKRRKGKDEGGREEGRKLGESREEWGIRLEKPRAGKRQQIRDRANIWSGKDAHPCLGEPAASRNPRRGPRRKGGTSSLNSPSRLPGRLQLRAKEKVSSYSPGPL</sequence>
<feature type="compositionally biased region" description="Basic and acidic residues" evidence="1">
    <location>
        <begin position="1"/>
        <end position="34"/>
    </location>
</feature>
<dbReference type="Proteomes" id="UP000018936">
    <property type="component" value="Unassembled WGS sequence"/>
</dbReference>
<evidence type="ECO:0000313" key="3">
    <source>
        <dbReference type="Proteomes" id="UP000018936"/>
    </source>
</evidence>
<reference evidence="2 3" key="1">
    <citation type="journal article" date="2013" name="Proc. Natl. Acad. Sci. U.S.A.">
        <title>The king cobra genome reveals dynamic gene evolution and adaptation in the snake venom system.</title>
        <authorList>
            <person name="Vonk F.J."/>
            <person name="Casewell N.R."/>
            <person name="Henkel C.V."/>
            <person name="Heimberg A.M."/>
            <person name="Jansen H.J."/>
            <person name="McCleary R.J."/>
            <person name="Kerkkamp H.M."/>
            <person name="Vos R.A."/>
            <person name="Guerreiro I."/>
            <person name="Calvete J.J."/>
            <person name="Wuster W."/>
            <person name="Woods A.E."/>
            <person name="Logan J.M."/>
            <person name="Harrison R.A."/>
            <person name="Castoe T.A."/>
            <person name="de Koning A.P."/>
            <person name="Pollock D.D."/>
            <person name="Yandell M."/>
            <person name="Calderon D."/>
            <person name="Renjifo C."/>
            <person name="Currier R.B."/>
            <person name="Salgado D."/>
            <person name="Pla D."/>
            <person name="Sanz L."/>
            <person name="Hyder A.S."/>
            <person name="Ribeiro J.M."/>
            <person name="Arntzen J.W."/>
            <person name="van den Thillart G.E."/>
            <person name="Boetzer M."/>
            <person name="Pirovano W."/>
            <person name="Dirks R.P."/>
            <person name="Spaink H.P."/>
            <person name="Duboule D."/>
            <person name="McGlinn E."/>
            <person name="Kini R.M."/>
            <person name="Richardson M.K."/>
        </authorList>
    </citation>
    <scope>NUCLEOTIDE SEQUENCE</scope>
    <source>
        <tissue evidence="2">Blood</tissue>
    </source>
</reference>
<protein>
    <submittedName>
        <fullName evidence="2">Cyclic nucleotide-gated cation channel beta-1</fullName>
    </submittedName>
</protein>
<dbReference type="AlphaFoldDB" id="V8N2M3"/>
<evidence type="ECO:0000313" key="2">
    <source>
        <dbReference type="EMBL" id="ETE56141.1"/>
    </source>
</evidence>
<feature type="region of interest" description="Disordered" evidence="1">
    <location>
        <begin position="1"/>
        <end position="141"/>
    </location>
</feature>
<accession>V8N2M3</accession>
<keyword evidence="3" id="KW-1185">Reference proteome</keyword>
<proteinExistence type="predicted"/>
<dbReference type="EMBL" id="AZIM01038852">
    <property type="protein sequence ID" value="ETE56141.1"/>
    <property type="molecule type" value="Genomic_DNA"/>
</dbReference>